<gene>
    <name evidence="5" type="ORF">DCC81_13050</name>
</gene>
<dbReference type="RefSeq" id="WP_108687067.1">
    <property type="nucleotide sequence ID" value="NZ_QCYK01000002.1"/>
</dbReference>
<sequence length="209" mass="22808">MIAFNQVEKYYGDVLALRIPRLSLEAGIYWVQGANGAGKTTCLKMMAGLLPFKGQVLLSGSIDSRKQPVAYRKKVNYAVAEPLYPEFLTGRELIALYQRTKGPGIIDAKELAQVLHAESYLHTPVGTYSSGMLKKLSLLLAFLGNPSLILLDEPLITLDAATVQAMYSLINRVHAQGVSFMITTHQALEEDGVPLTGTLQVAGKTMVRL</sequence>
<feature type="domain" description="ABC transporter" evidence="4">
    <location>
        <begin position="2"/>
        <end position="209"/>
    </location>
</feature>
<dbReference type="InterPro" id="IPR003439">
    <property type="entry name" value="ABC_transporter-like_ATP-bd"/>
</dbReference>
<dbReference type="Proteomes" id="UP000244450">
    <property type="component" value="Unassembled WGS sequence"/>
</dbReference>
<accession>A0A2T7BG17</accession>
<dbReference type="PANTHER" id="PTHR42939">
    <property type="entry name" value="ABC TRANSPORTER ATP-BINDING PROTEIN ALBC-RELATED"/>
    <property type="match status" value="1"/>
</dbReference>
<dbReference type="SUPFAM" id="SSF52540">
    <property type="entry name" value="P-loop containing nucleoside triphosphate hydrolases"/>
    <property type="match status" value="1"/>
</dbReference>
<evidence type="ECO:0000256" key="1">
    <source>
        <dbReference type="ARBA" id="ARBA00022448"/>
    </source>
</evidence>
<dbReference type="Gene3D" id="3.40.50.300">
    <property type="entry name" value="P-loop containing nucleotide triphosphate hydrolases"/>
    <property type="match status" value="1"/>
</dbReference>
<dbReference type="PROSITE" id="PS00211">
    <property type="entry name" value="ABC_TRANSPORTER_1"/>
    <property type="match status" value="1"/>
</dbReference>
<comment type="caution">
    <text evidence="5">The sequence shown here is derived from an EMBL/GenBank/DDBJ whole genome shotgun (WGS) entry which is preliminary data.</text>
</comment>
<reference evidence="5 6" key="1">
    <citation type="submission" date="2018-04" db="EMBL/GenBank/DDBJ databases">
        <title>Chitinophaga fuyangensis sp. nov., isolated from soil in a chemical factory.</title>
        <authorList>
            <person name="Chen K."/>
        </authorList>
    </citation>
    <scope>NUCLEOTIDE SEQUENCE [LARGE SCALE GENOMIC DNA]</scope>
    <source>
        <strain evidence="5 6">LY-1</strain>
    </source>
</reference>
<dbReference type="InterPro" id="IPR017871">
    <property type="entry name" value="ABC_transporter-like_CS"/>
</dbReference>
<evidence type="ECO:0000313" key="6">
    <source>
        <dbReference type="Proteomes" id="UP000244450"/>
    </source>
</evidence>
<dbReference type="InterPro" id="IPR027417">
    <property type="entry name" value="P-loop_NTPase"/>
</dbReference>
<dbReference type="PANTHER" id="PTHR42939:SF1">
    <property type="entry name" value="ABC TRANSPORTER ATP-BINDING PROTEIN ALBC-RELATED"/>
    <property type="match status" value="1"/>
</dbReference>
<protein>
    <submittedName>
        <fullName evidence="5">ABC transporter</fullName>
    </submittedName>
</protein>
<dbReference type="InterPro" id="IPR051782">
    <property type="entry name" value="ABC_Transporter_VariousFunc"/>
</dbReference>
<dbReference type="GO" id="GO:0005524">
    <property type="term" value="F:ATP binding"/>
    <property type="evidence" value="ECO:0007669"/>
    <property type="project" value="UniProtKB-KW"/>
</dbReference>
<dbReference type="Pfam" id="PF00005">
    <property type="entry name" value="ABC_tran"/>
    <property type="match status" value="1"/>
</dbReference>
<dbReference type="AlphaFoldDB" id="A0A2T7BG17"/>
<dbReference type="OrthoDB" id="9801987at2"/>
<name>A0A2T7BG17_9BACT</name>
<keyword evidence="3" id="KW-0067">ATP-binding</keyword>
<evidence type="ECO:0000313" key="5">
    <source>
        <dbReference type="EMBL" id="PUZ25229.1"/>
    </source>
</evidence>
<proteinExistence type="predicted"/>
<keyword evidence="1" id="KW-0813">Transport</keyword>
<organism evidence="5 6">
    <name type="scientific">Chitinophaga parva</name>
    <dbReference type="NCBI Taxonomy" id="2169414"/>
    <lineage>
        <taxon>Bacteria</taxon>
        <taxon>Pseudomonadati</taxon>
        <taxon>Bacteroidota</taxon>
        <taxon>Chitinophagia</taxon>
        <taxon>Chitinophagales</taxon>
        <taxon>Chitinophagaceae</taxon>
        <taxon>Chitinophaga</taxon>
    </lineage>
</organism>
<keyword evidence="2" id="KW-0547">Nucleotide-binding</keyword>
<evidence type="ECO:0000256" key="2">
    <source>
        <dbReference type="ARBA" id="ARBA00022741"/>
    </source>
</evidence>
<dbReference type="PROSITE" id="PS50893">
    <property type="entry name" value="ABC_TRANSPORTER_2"/>
    <property type="match status" value="1"/>
</dbReference>
<dbReference type="EMBL" id="QCYK01000002">
    <property type="protein sequence ID" value="PUZ25229.1"/>
    <property type="molecule type" value="Genomic_DNA"/>
</dbReference>
<dbReference type="GO" id="GO:0016887">
    <property type="term" value="F:ATP hydrolysis activity"/>
    <property type="evidence" value="ECO:0007669"/>
    <property type="project" value="InterPro"/>
</dbReference>
<evidence type="ECO:0000259" key="4">
    <source>
        <dbReference type="PROSITE" id="PS50893"/>
    </source>
</evidence>
<keyword evidence="6" id="KW-1185">Reference proteome</keyword>
<evidence type="ECO:0000256" key="3">
    <source>
        <dbReference type="ARBA" id="ARBA00022840"/>
    </source>
</evidence>